<keyword evidence="4" id="KW-1185">Reference proteome</keyword>
<feature type="signal peptide" evidence="2">
    <location>
        <begin position="1"/>
        <end position="20"/>
    </location>
</feature>
<feature type="chain" id="PRO_5026982436" evidence="2">
    <location>
        <begin position="21"/>
        <end position="254"/>
    </location>
</feature>
<dbReference type="AlphaFoldDB" id="A0A6M5YX48"/>
<accession>A0A6M5YX48</accession>
<reference evidence="4" key="1">
    <citation type="submission" date="2020-05" db="EMBL/GenBank/DDBJ databases">
        <title>Frigoriglobus tundricola gen. nov., sp. nov., a psychrotolerant cellulolytic planctomycete of the family Gemmataceae with two divergent copies of 16S rRNA gene.</title>
        <authorList>
            <person name="Kulichevskaya I.S."/>
            <person name="Ivanova A.A."/>
            <person name="Naumoff D.G."/>
            <person name="Beletsky A.V."/>
            <person name="Rijpstra W.I.C."/>
            <person name="Sinninghe Damste J.S."/>
            <person name="Mardanov A.V."/>
            <person name="Ravin N.V."/>
            <person name="Dedysh S.N."/>
        </authorList>
    </citation>
    <scope>NUCLEOTIDE SEQUENCE [LARGE SCALE GENOMIC DNA]</scope>
    <source>
        <strain evidence="4">PL17</strain>
    </source>
</reference>
<organism evidence="3 4">
    <name type="scientific">Frigoriglobus tundricola</name>
    <dbReference type="NCBI Taxonomy" id="2774151"/>
    <lineage>
        <taxon>Bacteria</taxon>
        <taxon>Pseudomonadati</taxon>
        <taxon>Planctomycetota</taxon>
        <taxon>Planctomycetia</taxon>
        <taxon>Gemmatales</taxon>
        <taxon>Gemmataceae</taxon>
        <taxon>Frigoriglobus</taxon>
    </lineage>
</organism>
<dbReference type="KEGG" id="ftj:FTUN_5546"/>
<evidence type="ECO:0000313" key="3">
    <source>
        <dbReference type="EMBL" id="QJW97966.1"/>
    </source>
</evidence>
<dbReference type="Proteomes" id="UP000503447">
    <property type="component" value="Chromosome"/>
</dbReference>
<dbReference type="RefSeq" id="WP_171473240.1">
    <property type="nucleotide sequence ID" value="NZ_CP053452.2"/>
</dbReference>
<feature type="region of interest" description="Disordered" evidence="1">
    <location>
        <begin position="182"/>
        <end position="230"/>
    </location>
</feature>
<evidence type="ECO:0000313" key="4">
    <source>
        <dbReference type="Proteomes" id="UP000503447"/>
    </source>
</evidence>
<protein>
    <submittedName>
        <fullName evidence="3">Uncharacterized protein</fullName>
    </submittedName>
</protein>
<dbReference type="EMBL" id="CP053452">
    <property type="protein sequence ID" value="QJW97966.1"/>
    <property type="molecule type" value="Genomic_DNA"/>
</dbReference>
<evidence type="ECO:0000256" key="2">
    <source>
        <dbReference type="SAM" id="SignalP"/>
    </source>
</evidence>
<feature type="compositionally biased region" description="Low complexity" evidence="1">
    <location>
        <begin position="210"/>
        <end position="230"/>
    </location>
</feature>
<keyword evidence="2" id="KW-0732">Signal</keyword>
<sequence>MKRWYLVAVAGLWSFAPLSGQEGTLAPTAPMVPAPVLQGGSPGSPNGTGAWSTGSGGTRTFSLTKWAPFRSPATASTTEPMATSAATYGQPLPASAIVSGGACGAGGCSPIDGHRSHERMTWSHLKAWMCYHPSNTEMPRCRPTPYTTSPVGMYACSSVGGGCGTGCASGCAAGPLVIHGGQPQGAPMPPPAQPGAGAVGSMPPRGVQGGAAPTTWQTRTTPAPTTPGIAGYRYATIPTTGAVVPTGLQTPASK</sequence>
<evidence type="ECO:0000256" key="1">
    <source>
        <dbReference type="SAM" id="MobiDB-lite"/>
    </source>
</evidence>
<name>A0A6M5YX48_9BACT</name>
<proteinExistence type="predicted"/>
<gene>
    <name evidence="3" type="ORF">FTUN_5546</name>
</gene>